<organism evidence="1 2">
    <name type="scientific">Citrus unshiu</name>
    <name type="common">Satsuma mandarin</name>
    <name type="synonym">Citrus nobilis var. unshiu</name>
    <dbReference type="NCBI Taxonomy" id="55188"/>
    <lineage>
        <taxon>Eukaryota</taxon>
        <taxon>Viridiplantae</taxon>
        <taxon>Streptophyta</taxon>
        <taxon>Embryophyta</taxon>
        <taxon>Tracheophyta</taxon>
        <taxon>Spermatophyta</taxon>
        <taxon>Magnoliopsida</taxon>
        <taxon>eudicotyledons</taxon>
        <taxon>Gunneridae</taxon>
        <taxon>Pentapetalae</taxon>
        <taxon>rosids</taxon>
        <taxon>malvids</taxon>
        <taxon>Sapindales</taxon>
        <taxon>Rutaceae</taxon>
        <taxon>Aurantioideae</taxon>
        <taxon>Citrus</taxon>
    </lineage>
</organism>
<reference evidence="1 2" key="1">
    <citation type="journal article" date="2017" name="Front. Genet.">
        <title>Draft sequencing of the heterozygous diploid genome of Satsuma (Citrus unshiu Marc.) using a hybrid assembly approach.</title>
        <authorList>
            <person name="Shimizu T."/>
            <person name="Tanizawa Y."/>
            <person name="Mochizuki T."/>
            <person name="Nagasaki H."/>
            <person name="Yoshioka T."/>
            <person name="Toyoda A."/>
            <person name="Fujiyama A."/>
            <person name="Kaminuma E."/>
            <person name="Nakamura Y."/>
        </authorList>
    </citation>
    <scope>NUCLEOTIDE SEQUENCE [LARGE SCALE GENOMIC DNA]</scope>
    <source>
        <strain evidence="2">cv. Miyagawa wase</strain>
    </source>
</reference>
<dbReference type="AlphaFoldDB" id="A0A2H5QDC5"/>
<feature type="non-terminal residue" evidence="1">
    <location>
        <position position="119"/>
    </location>
</feature>
<comment type="caution">
    <text evidence="1">The sequence shown here is derived from an EMBL/GenBank/DDBJ whole genome shotgun (WGS) entry which is preliminary data.</text>
</comment>
<protein>
    <submittedName>
        <fullName evidence="1">Uncharacterized protein</fullName>
    </submittedName>
</protein>
<accession>A0A2H5QDC5</accession>
<dbReference type="Proteomes" id="UP000236630">
    <property type="component" value="Unassembled WGS sequence"/>
</dbReference>
<feature type="non-terminal residue" evidence="1">
    <location>
        <position position="1"/>
    </location>
</feature>
<sequence>CRRARNFSSSSIFTNHNHNYALTHTQSHTPALTLAKLSNAHAAAAVKSVQLLSVSAIPEPIQFRKTAAVISAELSRCSFTYEFFGQNVGEEVELGGLEDEGNNSTPIGDSGEIRLQLKT</sequence>
<evidence type="ECO:0000313" key="1">
    <source>
        <dbReference type="EMBL" id="GAY62636.1"/>
    </source>
</evidence>
<evidence type="ECO:0000313" key="2">
    <source>
        <dbReference type="Proteomes" id="UP000236630"/>
    </source>
</evidence>
<keyword evidence="2" id="KW-1185">Reference proteome</keyword>
<proteinExistence type="predicted"/>
<dbReference type="EMBL" id="BDQV01000315">
    <property type="protein sequence ID" value="GAY62636.1"/>
    <property type="molecule type" value="Genomic_DNA"/>
</dbReference>
<name>A0A2H5QDC5_CITUN</name>
<gene>
    <name evidence="1" type="ORF">CUMW_219450</name>
</gene>